<dbReference type="EMBL" id="WDQK01000002">
    <property type="protein sequence ID" value="KAB7396821.1"/>
    <property type="molecule type" value="Genomic_DNA"/>
</dbReference>
<comment type="caution">
    <text evidence="12">The sequence shown here is derived from an EMBL/GenBank/DDBJ whole genome shotgun (WGS) entry which is preliminary data.</text>
</comment>
<evidence type="ECO:0000313" key="7">
    <source>
        <dbReference type="EMBL" id="KAB7334307.1"/>
    </source>
</evidence>
<dbReference type="Proteomes" id="UP000460881">
    <property type="component" value="Unassembled WGS sequence"/>
</dbReference>
<proteinExistence type="predicted"/>
<dbReference type="EMBL" id="WXEF01000005">
    <property type="protein sequence ID" value="MZR88403.1"/>
    <property type="molecule type" value="Genomic_DNA"/>
</dbReference>
<evidence type="ECO:0000313" key="1">
    <source>
        <dbReference type="EMBL" id="KAB6838511.1"/>
    </source>
</evidence>
<dbReference type="EMBL" id="WDZO01000004">
    <property type="protein sequence ID" value="KAB6914000.1"/>
    <property type="molecule type" value="Genomic_DNA"/>
</dbReference>
<dbReference type="Proteomes" id="UP000638311">
    <property type="component" value="Unassembled WGS sequence"/>
</dbReference>
<reference evidence="13 15" key="1">
    <citation type="journal article" date="2017" name="Anaerobe">
        <title>Quantification, isolation and characterization of Bifidobacterium from the vaginal microbiomes of reproductive aged women.</title>
        <authorList>
            <person name="Freitas A.C."/>
            <person name="Hill J.E."/>
        </authorList>
    </citation>
    <scope>NUCLEOTIDE SEQUENCE [LARGE SCALE GENOMIC DNA]</scope>
    <source>
        <strain evidence="13 15">N6D05</strain>
    </source>
</reference>
<dbReference type="EMBL" id="WEAY01000005">
    <property type="protein sequence ID" value="KAB6838511.1"/>
    <property type="molecule type" value="Genomic_DNA"/>
</dbReference>
<protein>
    <submittedName>
        <fullName evidence="12">Uncharacterized protein</fullName>
    </submittedName>
</protein>
<accession>A0A269TC22</accession>
<evidence type="ECO:0000313" key="22">
    <source>
        <dbReference type="Proteomes" id="UP000468842"/>
    </source>
</evidence>
<evidence type="ECO:0000313" key="3">
    <source>
        <dbReference type="EMBL" id="KAB6919430.1"/>
    </source>
</evidence>
<evidence type="ECO:0000313" key="23">
    <source>
        <dbReference type="Proteomes" id="UP000478746"/>
    </source>
</evidence>
<accession>A0A2U2RTQ7</accession>
<dbReference type="EMBL" id="WXDR01000005">
    <property type="protein sequence ID" value="MZU08261.1"/>
    <property type="molecule type" value="Genomic_DNA"/>
</dbReference>
<evidence type="ECO:0000313" key="20">
    <source>
        <dbReference type="Proteomes" id="UP000461165"/>
    </source>
</evidence>
<evidence type="ECO:0000313" key="12">
    <source>
        <dbReference type="EMBL" id="PWH09251.1"/>
    </source>
</evidence>
<evidence type="ECO:0000313" key="18">
    <source>
        <dbReference type="Proteomes" id="UP000460333"/>
    </source>
</evidence>
<evidence type="ECO:0000313" key="19">
    <source>
        <dbReference type="Proteomes" id="UP000460881"/>
    </source>
</evidence>
<evidence type="ECO:0000313" key="13">
    <source>
        <dbReference type="EMBL" id="RDW99965.1"/>
    </source>
</evidence>
<organism evidence="12 14">
    <name type="scientific">Bifidobacterium longum</name>
    <dbReference type="NCBI Taxonomy" id="216816"/>
    <lineage>
        <taxon>Bacteria</taxon>
        <taxon>Bacillati</taxon>
        <taxon>Actinomycetota</taxon>
        <taxon>Actinomycetes</taxon>
        <taxon>Bifidobacteriales</taxon>
        <taxon>Bifidobacteriaceae</taxon>
        <taxon>Bifidobacterium</taxon>
    </lineage>
</organism>
<evidence type="ECO:0000313" key="16">
    <source>
        <dbReference type="Proteomes" id="UP000430971"/>
    </source>
</evidence>
<evidence type="ECO:0000313" key="17">
    <source>
        <dbReference type="Proteomes" id="UP000451234"/>
    </source>
</evidence>
<dbReference type="EMBL" id="WDVF01000005">
    <property type="protein sequence ID" value="KAB7136480.1"/>
    <property type="molecule type" value="Genomic_DNA"/>
</dbReference>
<evidence type="ECO:0000313" key="21">
    <source>
        <dbReference type="Proteomes" id="UP000466472"/>
    </source>
</evidence>
<dbReference type="EMBL" id="PHUM01000003">
    <property type="protein sequence ID" value="PWH09251.1"/>
    <property type="molecule type" value="Genomic_DNA"/>
</dbReference>
<dbReference type="Proteomes" id="UP000481350">
    <property type="component" value="Unassembled WGS sequence"/>
</dbReference>
<dbReference type="Proteomes" id="UP000257074">
    <property type="component" value="Unassembled WGS sequence"/>
</dbReference>
<evidence type="ECO:0000313" key="2">
    <source>
        <dbReference type="EMBL" id="KAB6914000.1"/>
    </source>
</evidence>
<evidence type="ECO:0000313" key="6">
    <source>
        <dbReference type="EMBL" id="KAB7323526.1"/>
    </source>
</evidence>
<evidence type="ECO:0000313" key="25">
    <source>
        <dbReference type="Proteomes" id="UP000491334"/>
    </source>
</evidence>
<dbReference type="EMBL" id="WDRM01000042">
    <property type="protein sequence ID" value="KAB7334307.1"/>
    <property type="molecule type" value="Genomic_DNA"/>
</dbReference>
<dbReference type="Proteomes" id="UP000245582">
    <property type="component" value="Unassembled WGS sequence"/>
</dbReference>
<dbReference type="Proteomes" id="UP000451234">
    <property type="component" value="Unassembled WGS sequence"/>
</dbReference>
<dbReference type="AlphaFoldDB" id="A0A269TC22"/>
<evidence type="ECO:0000313" key="5">
    <source>
        <dbReference type="EMBL" id="KAB7236381.1"/>
    </source>
</evidence>
<sequence length="223" mass="25720">MLALLSMLDTAHEHPFRHRTYTDGIDHCRRHARAIHQLTTEFFGVFPKSRRPVRWESSNRVRWRSTAPATQRQGAWAMADIPEEHLTEELLDRLLASASIEQYLDEGLVSARTLTDYLFDRMEAHDLRRADVVRASGLNATVVYDIFSGKSRPGRDHAIMLAFGLKCTLRETQRLLRLAGVSELWCKQRRDAIIIWCIRNGFDRIATDDELYRMGEATLLPAD</sequence>
<dbReference type="Proteomes" id="UP000466472">
    <property type="component" value="Unassembled WGS sequence"/>
</dbReference>
<dbReference type="Proteomes" id="UP000478746">
    <property type="component" value="Unassembled WGS sequence"/>
</dbReference>
<evidence type="ECO:0000313" key="8">
    <source>
        <dbReference type="EMBL" id="KAB7356465.1"/>
    </source>
</evidence>
<dbReference type="EMBL" id="NJNR01000164">
    <property type="protein sequence ID" value="RDW99965.1"/>
    <property type="molecule type" value="Genomic_DNA"/>
</dbReference>
<dbReference type="EMBL" id="WDTJ01000004">
    <property type="protein sequence ID" value="KAB7236381.1"/>
    <property type="molecule type" value="Genomic_DNA"/>
</dbReference>
<evidence type="ECO:0000313" key="4">
    <source>
        <dbReference type="EMBL" id="KAB7136480.1"/>
    </source>
</evidence>
<dbReference type="Proteomes" id="UP000468842">
    <property type="component" value="Unassembled WGS sequence"/>
</dbReference>
<reference evidence="16 17" key="3">
    <citation type="journal article" date="2019" name="Nat. Med.">
        <title>A library of human gut bacterial isolates paired with longitudinal multiomics data enables mechanistic microbiome research.</title>
        <authorList>
            <person name="Poyet M."/>
            <person name="Groussin M."/>
            <person name="Gibbons S.M."/>
            <person name="Avila-Pacheco J."/>
            <person name="Jiang X."/>
            <person name="Kearney S.M."/>
            <person name="Perrotta A.R."/>
            <person name="Berdy B."/>
            <person name="Zhao S."/>
            <person name="Lieberman T.D."/>
            <person name="Swanson P.K."/>
            <person name="Smith M."/>
            <person name="Roesemann S."/>
            <person name="Alexander J.E."/>
            <person name="Rich S.A."/>
            <person name="Livny J."/>
            <person name="Vlamakis H."/>
            <person name="Clish C."/>
            <person name="Bullock K."/>
            <person name="Deik A."/>
            <person name="Scott J."/>
            <person name="Pierce K.A."/>
            <person name="Xavier R.J."/>
            <person name="Alm E.J."/>
        </authorList>
    </citation>
    <scope>NUCLEOTIDE SEQUENCE [LARGE SCALE GENOMIC DNA]</scope>
    <source>
        <strain evidence="5 18">BIOML-A118</strain>
        <strain evidence="4 20">BIOML-A166</strain>
        <strain evidence="2 24">BIOML-A283</strain>
        <strain evidence="3 25">BIOML-A284</strain>
        <strain evidence="1 23">BIOML-A320</strain>
        <strain evidence="9 22">BIOML-A37</strain>
        <strain evidence="10 21">BIOML-A395</strain>
        <strain evidence="11">BIOML-A409</strain>
        <strain evidence="8 19">BIOML-A55</strain>
        <strain evidence="7 16">BIOML-A65</strain>
        <strain evidence="6 17">BIOML-A75</strain>
    </source>
</reference>
<dbReference type="Proteomes" id="UP000491334">
    <property type="component" value="Unassembled WGS sequence"/>
</dbReference>
<dbReference type="EMBL" id="WDRC01000043">
    <property type="protein sequence ID" value="KAB7356465.1"/>
    <property type="molecule type" value="Genomic_DNA"/>
</dbReference>
<evidence type="ECO:0000313" key="9">
    <source>
        <dbReference type="EMBL" id="KAB7396821.1"/>
    </source>
</evidence>
<evidence type="ECO:0000313" key="11">
    <source>
        <dbReference type="EMBL" id="MZU08261.1"/>
    </source>
</evidence>
<gene>
    <name evidence="13" type="ORF">CE169_12995</name>
    <name evidence="12" type="ORF">CWE05_02940</name>
    <name evidence="9" type="ORF">GBB40_01985</name>
    <name evidence="8" type="ORF">GBB63_11050</name>
    <name evidence="6" type="ORF">GBB65_01910</name>
    <name evidence="7" type="ORF">GBB73_11095</name>
    <name evidence="5" type="ORF">GBC43_04180</name>
    <name evidence="4" type="ORF">GBC97_03555</name>
    <name evidence="2" type="ORF">GBJ98_03110</name>
    <name evidence="3" type="ORF">GBK06_03350</name>
    <name evidence="1" type="ORF">GBK08_03655</name>
    <name evidence="10" type="ORF">GT999_03610</name>
    <name evidence="11" type="ORF">GUA24_04345</name>
</gene>
<dbReference type="Proteomes" id="UP000430971">
    <property type="component" value="Unassembled WGS sequence"/>
</dbReference>
<name>A0A269TC22_BIFLN</name>
<dbReference type="Proteomes" id="UP000460333">
    <property type="component" value="Unassembled WGS sequence"/>
</dbReference>
<evidence type="ECO:0000313" key="24">
    <source>
        <dbReference type="Proteomes" id="UP000481350"/>
    </source>
</evidence>
<dbReference type="EMBL" id="WDZP01000005">
    <property type="protein sequence ID" value="KAB6919430.1"/>
    <property type="molecule type" value="Genomic_DNA"/>
</dbReference>
<evidence type="ECO:0000313" key="15">
    <source>
        <dbReference type="Proteomes" id="UP000257074"/>
    </source>
</evidence>
<dbReference type="Proteomes" id="UP000461165">
    <property type="component" value="Unassembled WGS sequence"/>
</dbReference>
<evidence type="ECO:0000313" key="14">
    <source>
        <dbReference type="Proteomes" id="UP000245582"/>
    </source>
</evidence>
<evidence type="ECO:0000313" key="10">
    <source>
        <dbReference type="EMBL" id="MZR88403.1"/>
    </source>
</evidence>
<dbReference type="EMBL" id="WDRV01000002">
    <property type="protein sequence ID" value="KAB7323526.1"/>
    <property type="molecule type" value="Genomic_DNA"/>
</dbReference>
<reference evidence="12 14" key="2">
    <citation type="submission" date="2017-11" db="EMBL/GenBank/DDBJ databases">
        <title>Draft genome sequence of Bifidobacterium longum UMA026, isolated from Holstein dairy cow feces.</title>
        <authorList>
            <person name="Albert K."/>
            <person name="Sela D.A."/>
        </authorList>
    </citation>
    <scope>NUCLEOTIDE SEQUENCE [LARGE SCALE GENOMIC DNA]</scope>
    <source>
        <strain evidence="12 14">UMA026</strain>
    </source>
</reference>